<organism evidence="2">
    <name type="scientific">Anopheles marajoara</name>
    <dbReference type="NCBI Taxonomy" id="58244"/>
    <lineage>
        <taxon>Eukaryota</taxon>
        <taxon>Metazoa</taxon>
        <taxon>Ecdysozoa</taxon>
        <taxon>Arthropoda</taxon>
        <taxon>Hexapoda</taxon>
        <taxon>Insecta</taxon>
        <taxon>Pterygota</taxon>
        <taxon>Neoptera</taxon>
        <taxon>Endopterygota</taxon>
        <taxon>Diptera</taxon>
        <taxon>Nematocera</taxon>
        <taxon>Culicoidea</taxon>
        <taxon>Culicidae</taxon>
        <taxon>Anophelinae</taxon>
        <taxon>Anopheles</taxon>
    </lineage>
</organism>
<feature type="transmembrane region" description="Helical" evidence="1">
    <location>
        <begin position="86"/>
        <end position="107"/>
    </location>
</feature>
<protein>
    <submittedName>
        <fullName evidence="2">Putative succinate dehydrogenase</fullName>
    </submittedName>
</protein>
<evidence type="ECO:0000313" key="2">
    <source>
        <dbReference type="EMBL" id="MBW58713.1"/>
    </source>
</evidence>
<feature type="transmembrane region" description="Helical" evidence="1">
    <location>
        <begin position="159"/>
        <end position="177"/>
    </location>
</feature>
<keyword evidence="1" id="KW-1133">Transmembrane helix</keyword>
<reference evidence="2" key="1">
    <citation type="submission" date="2018-01" db="EMBL/GenBank/DDBJ databases">
        <title>An insight into the sialome of Amazonian anophelines.</title>
        <authorList>
            <person name="Ribeiro J.M."/>
            <person name="Scarpassa V."/>
            <person name="Calvo E."/>
        </authorList>
    </citation>
    <scope>NUCLEOTIDE SEQUENCE</scope>
    <source>
        <tissue evidence="2">Salivary glands</tissue>
    </source>
</reference>
<accession>A0A2M4C087</accession>
<keyword evidence="1" id="KW-0472">Membrane</keyword>
<keyword evidence="1" id="KW-0812">Transmembrane</keyword>
<proteinExistence type="predicted"/>
<name>A0A2M4C087_9DIPT</name>
<sequence>MSNVYRHLSAGDPGTIGHPDAKVPQVVTAPSVPMDDQPLLEPEPVGIVSWFQFQGDRSAWRNGLRLMQLVNILVSLAFGRPQRFDIAQWATLLVLCHGFVLSTLLLVDRHTRGRAVRRLLPQLDWPSIELRYTAGMALLLYALSYGLTLSHKGYGSNVWCNWVSFVFTLKTALLYGADTWLQLLATYGPPDPLLADYH</sequence>
<dbReference type="EMBL" id="GGFJ01009572">
    <property type="protein sequence ID" value="MBW58713.1"/>
    <property type="molecule type" value="Transcribed_RNA"/>
</dbReference>
<feature type="transmembrane region" description="Helical" evidence="1">
    <location>
        <begin position="128"/>
        <end position="147"/>
    </location>
</feature>
<evidence type="ECO:0000256" key="1">
    <source>
        <dbReference type="SAM" id="Phobius"/>
    </source>
</evidence>
<dbReference type="AlphaFoldDB" id="A0A2M4C087"/>